<dbReference type="GO" id="GO:0016020">
    <property type="term" value="C:membrane"/>
    <property type="evidence" value="ECO:0007669"/>
    <property type="project" value="UniProtKB-SubCell"/>
</dbReference>
<dbReference type="Proteomes" id="UP000030746">
    <property type="component" value="Unassembled WGS sequence"/>
</dbReference>
<protein>
    <recommendedName>
        <fullName evidence="5">Solute carrier family 66 member 3</fullName>
    </recommendedName>
</protein>
<dbReference type="InterPro" id="IPR016817">
    <property type="entry name" value="MannP-dilichol_defect-1"/>
</dbReference>
<dbReference type="CTD" id="20246665"/>
<evidence type="ECO:0000256" key="2">
    <source>
        <dbReference type="ARBA" id="ARBA00022692"/>
    </source>
</evidence>
<dbReference type="GeneID" id="20246665"/>
<keyword evidence="2 5" id="KW-0812">Transmembrane</keyword>
<dbReference type="AlphaFoldDB" id="V4ABE5"/>
<dbReference type="InterPro" id="IPR006603">
    <property type="entry name" value="PQ-loop_rpt"/>
</dbReference>
<dbReference type="STRING" id="225164.V4ABE5"/>
<feature type="transmembrane region" description="Helical" evidence="6">
    <location>
        <begin position="158"/>
        <end position="177"/>
    </location>
</feature>
<keyword evidence="8" id="KW-1185">Reference proteome</keyword>
<sequence length="214" mass="23929">MAEESSALLQFICNSLSIFVITVCIVIKLPQILSLIKAGSSKGLSLSSVLLEECGYSIMLTYHFARGYPITTYFEYTFLVLQDLIIILLILGYDDKFGISTLAYFASYLFVFISFSMGMVPDIFLTTAISLCTPLAMSSKLIQLFKIVKNQDPGQVSATTWGLAFCSTFARCITTLIQTGDKAVLINFSLSCFLNFSLTSLVIYYRHDKKKKFY</sequence>
<feature type="transmembrane region" description="Helical" evidence="6">
    <location>
        <begin position="105"/>
        <end position="137"/>
    </location>
</feature>
<reference evidence="7 8" key="1">
    <citation type="journal article" date="2013" name="Nature">
        <title>Insights into bilaterian evolution from three spiralian genomes.</title>
        <authorList>
            <person name="Simakov O."/>
            <person name="Marletaz F."/>
            <person name="Cho S.J."/>
            <person name="Edsinger-Gonzales E."/>
            <person name="Havlak P."/>
            <person name="Hellsten U."/>
            <person name="Kuo D.H."/>
            <person name="Larsson T."/>
            <person name="Lv J."/>
            <person name="Arendt D."/>
            <person name="Savage R."/>
            <person name="Osoegawa K."/>
            <person name="de Jong P."/>
            <person name="Grimwood J."/>
            <person name="Chapman J.A."/>
            <person name="Shapiro H."/>
            <person name="Aerts A."/>
            <person name="Otillar R.P."/>
            <person name="Terry A.Y."/>
            <person name="Boore J.L."/>
            <person name="Grigoriev I.V."/>
            <person name="Lindberg D.R."/>
            <person name="Seaver E.C."/>
            <person name="Weisblat D.A."/>
            <person name="Putnam N.H."/>
            <person name="Rokhsar D.S."/>
        </authorList>
    </citation>
    <scope>NUCLEOTIDE SEQUENCE [LARGE SCALE GENOMIC DNA]</scope>
</reference>
<dbReference type="OMA" id="YALIYYA"/>
<evidence type="ECO:0000256" key="5">
    <source>
        <dbReference type="PIRNR" id="PIRNR023381"/>
    </source>
</evidence>
<feature type="transmembrane region" description="Helical" evidence="6">
    <location>
        <begin position="73"/>
        <end position="93"/>
    </location>
</feature>
<proteinExistence type="predicted"/>
<gene>
    <name evidence="7" type="ORF">LOTGIDRAFT_216891</name>
</gene>
<name>V4ABE5_LOTGI</name>
<feature type="transmembrane region" description="Helical" evidence="6">
    <location>
        <begin position="183"/>
        <end position="205"/>
    </location>
</feature>
<dbReference type="EMBL" id="KB202094">
    <property type="protein sequence ID" value="ESO92385.1"/>
    <property type="molecule type" value="Genomic_DNA"/>
</dbReference>
<feature type="transmembrane region" description="Helical" evidence="6">
    <location>
        <begin position="6"/>
        <end position="27"/>
    </location>
</feature>
<accession>V4ABE5</accession>
<dbReference type="Pfam" id="PF04193">
    <property type="entry name" value="PQ-loop"/>
    <property type="match status" value="1"/>
</dbReference>
<dbReference type="OrthoDB" id="271506at2759"/>
<keyword evidence="3 5" id="KW-1133">Transmembrane helix</keyword>
<dbReference type="PANTHER" id="PTHR12226:SF3">
    <property type="entry name" value="SOLUTE CARRIER FAMILY 66 MEMBER 3"/>
    <property type="match status" value="1"/>
</dbReference>
<dbReference type="Gene3D" id="1.20.1280.290">
    <property type="match status" value="2"/>
</dbReference>
<dbReference type="HOGENOM" id="CLU_053568_2_1_1"/>
<evidence type="ECO:0000256" key="4">
    <source>
        <dbReference type="ARBA" id="ARBA00023136"/>
    </source>
</evidence>
<evidence type="ECO:0000313" key="8">
    <source>
        <dbReference type="Proteomes" id="UP000030746"/>
    </source>
</evidence>
<evidence type="ECO:0000256" key="6">
    <source>
        <dbReference type="SAM" id="Phobius"/>
    </source>
</evidence>
<evidence type="ECO:0000256" key="1">
    <source>
        <dbReference type="ARBA" id="ARBA00004141"/>
    </source>
</evidence>
<evidence type="ECO:0000313" key="7">
    <source>
        <dbReference type="EMBL" id="ESO92385.1"/>
    </source>
</evidence>
<evidence type="ECO:0000256" key="3">
    <source>
        <dbReference type="ARBA" id="ARBA00022989"/>
    </source>
</evidence>
<dbReference type="SMART" id="SM00679">
    <property type="entry name" value="CTNS"/>
    <property type="match status" value="2"/>
</dbReference>
<dbReference type="PIRSF" id="PIRSF023381">
    <property type="entry name" value="MannP-dilichol_defect-1p"/>
    <property type="match status" value="1"/>
</dbReference>
<dbReference type="RefSeq" id="XP_009056943.1">
    <property type="nucleotide sequence ID" value="XM_009058695.1"/>
</dbReference>
<organism evidence="7 8">
    <name type="scientific">Lottia gigantea</name>
    <name type="common">Giant owl limpet</name>
    <dbReference type="NCBI Taxonomy" id="225164"/>
    <lineage>
        <taxon>Eukaryota</taxon>
        <taxon>Metazoa</taxon>
        <taxon>Spiralia</taxon>
        <taxon>Lophotrochozoa</taxon>
        <taxon>Mollusca</taxon>
        <taxon>Gastropoda</taxon>
        <taxon>Patellogastropoda</taxon>
        <taxon>Lottioidea</taxon>
        <taxon>Lottiidae</taxon>
        <taxon>Lottia</taxon>
    </lineage>
</organism>
<comment type="subcellular location">
    <subcellularLocation>
        <location evidence="1 5">Membrane</location>
        <topology evidence="1 5">Multi-pass membrane protein</topology>
    </subcellularLocation>
</comment>
<dbReference type="KEGG" id="lgi:LOTGIDRAFT_216891"/>
<keyword evidence="4 5" id="KW-0472">Membrane</keyword>
<dbReference type="PANTHER" id="PTHR12226">
    <property type="entry name" value="MANNOSE-P-DOLICHOL UTILIZATION DEFECT 1 LEC35 -RELATED"/>
    <property type="match status" value="1"/>
</dbReference>